<evidence type="ECO:0000256" key="6">
    <source>
        <dbReference type="ARBA" id="ARBA00034000"/>
    </source>
</evidence>
<dbReference type="InterPro" id="IPR005311">
    <property type="entry name" value="PBP_dimer"/>
</dbReference>
<dbReference type="Pfam" id="PF03717">
    <property type="entry name" value="PBP_dimer"/>
    <property type="match status" value="1"/>
</dbReference>
<dbReference type="UniPathway" id="UPA00219"/>
<dbReference type="GO" id="GO:0009002">
    <property type="term" value="F:serine-type D-Ala-D-Ala carboxypeptidase activity"/>
    <property type="evidence" value="ECO:0007669"/>
    <property type="project" value="UniProtKB-EC"/>
</dbReference>
<dbReference type="PANTHER" id="PTHR30627">
    <property type="entry name" value="PEPTIDOGLYCAN D,D-TRANSPEPTIDASE"/>
    <property type="match status" value="1"/>
</dbReference>
<evidence type="ECO:0000259" key="7">
    <source>
        <dbReference type="Pfam" id="PF00905"/>
    </source>
</evidence>
<feature type="domain" description="Penicillin-binding protein transpeptidase" evidence="7">
    <location>
        <begin position="350"/>
        <end position="660"/>
    </location>
</feature>
<evidence type="ECO:0000256" key="1">
    <source>
        <dbReference type="ARBA" id="ARBA00004370"/>
    </source>
</evidence>
<dbReference type="OrthoDB" id="9766847at2"/>
<reference evidence="10 11" key="1">
    <citation type="submission" date="2018-12" db="EMBL/GenBank/DDBJ databases">
        <title>Bacillus yapensis draft genome sequence.</title>
        <authorList>
            <person name="Yu L."/>
            <person name="Xu X."/>
            <person name="Tang X."/>
        </authorList>
    </citation>
    <scope>NUCLEOTIDE SEQUENCE [LARGE SCALE GENOMIC DNA]</scope>
    <source>
        <strain evidence="10 11">XXST-01</strain>
    </source>
</reference>
<dbReference type="PROSITE" id="PS51257">
    <property type="entry name" value="PROKAR_LIPOPROTEIN"/>
    <property type="match status" value="1"/>
</dbReference>
<protein>
    <recommendedName>
        <fullName evidence="4">serine-type D-Ala-D-Ala carboxypeptidase</fullName>
        <ecNumber evidence="4">3.4.16.4</ecNumber>
    </recommendedName>
</protein>
<comment type="caution">
    <text evidence="10">The sequence shown here is derived from an EMBL/GenBank/DDBJ whole genome shotgun (WGS) entry which is preliminary data.</text>
</comment>
<dbReference type="GO" id="GO:0008658">
    <property type="term" value="F:penicillin binding"/>
    <property type="evidence" value="ECO:0007669"/>
    <property type="project" value="InterPro"/>
</dbReference>
<dbReference type="Gene3D" id="3.40.710.10">
    <property type="entry name" value="DD-peptidase/beta-lactamase superfamily"/>
    <property type="match status" value="1"/>
</dbReference>
<dbReference type="SUPFAM" id="SSF56519">
    <property type="entry name" value="Penicillin binding protein dimerisation domain"/>
    <property type="match status" value="1"/>
</dbReference>
<keyword evidence="11" id="KW-1185">Reference proteome</keyword>
<dbReference type="InterPro" id="IPR036138">
    <property type="entry name" value="PBP_dimer_sf"/>
</dbReference>
<dbReference type="Proteomes" id="UP000271374">
    <property type="component" value="Unassembled WGS sequence"/>
</dbReference>
<sequence>MKRFSLYLIIALLIVLAGCSKKLTPEESFNAYLENWQKMNFEEMYQALSQEAKGEISKEDFVARYEKIYQGIDADNVRVNGLFKKTEKKPKVDTLSFPYSVQMDTSAGPIEFTHIATLVKEESETNQEWFVKWEPSLIFPQLEEGDTVGVQTLKASRGEIRDRNGSGLAINAPANVVGVVPGKLEEQSIGKLAILLKMKEEEINNKLNATWVKPELFVPLATLPYGDTDIQPYLEIPGVMIQEETVRTYPFGASAAHLIGYVREVTAEQLEELKGKGYSSGDVVGNSGLESIYEEDLRGQDGVHIFIKKEDGSLKETLAKRDVVQGKNVELTIDANLQNDIFQQLDGDAGTSVALDPTSGALLALVSTPSFDPNAFVRGLSDEQWEEWNSDPKKPFFNRFVNRNAPGSVFKTITAAIGLKTGVTVPNEVKEIHGLRWSKDESWGGYYVTRVKDKASVNLRNAFVYSDNIYFAQEAVEMGVDKFVKEASEFGFDDELNLPFPVKPSQLANDGIKTEVQLADSAYGQGEVLMSPIHLATIYSAVLNEGDMLYPYLLKDEEPKVWKEGLLDHEIVNLLKENLRQVVEDPGGSGHGTMISGKTMAGKSGTAEIKASKEDQNGTENGWFVGFDLEQPNLLVAMMVEDVKDRGGSSYVVKKVRNIFQLIE</sequence>
<dbReference type="InterPro" id="IPR050515">
    <property type="entry name" value="Beta-lactam/transpept"/>
</dbReference>
<evidence type="ECO:0000259" key="9">
    <source>
        <dbReference type="Pfam" id="PF05223"/>
    </source>
</evidence>
<dbReference type="Gene3D" id="3.10.450.100">
    <property type="entry name" value="NTF2-like, domain 1"/>
    <property type="match status" value="1"/>
</dbReference>
<comment type="catalytic activity">
    <reaction evidence="6">
        <text>Preferential cleavage: (Ac)2-L-Lys-D-Ala-|-D-Ala. Also transpeptidation of peptidyl-alanyl moieties that are N-acyl substituents of D-alanine.</text>
        <dbReference type="EC" id="3.4.16.4"/>
    </reaction>
</comment>
<accession>A0A431WEF5</accession>
<evidence type="ECO:0000256" key="4">
    <source>
        <dbReference type="ARBA" id="ARBA00012448"/>
    </source>
</evidence>
<dbReference type="PANTHER" id="PTHR30627:SF25">
    <property type="entry name" value="PENICILLIN-BINDING PROTEIN 3"/>
    <property type="match status" value="1"/>
</dbReference>
<evidence type="ECO:0000256" key="2">
    <source>
        <dbReference type="ARBA" id="ARBA00004752"/>
    </source>
</evidence>
<evidence type="ECO:0000256" key="3">
    <source>
        <dbReference type="ARBA" id="ARBA00007171"/>
    </source>
</evidence>
<dbReference type="AlphaFoldDB" id="A0A431WEF5"/>
<comment type="similarity">
    <text evidence="3">Belongs to the transpeptidase family.</text>
</comment>
<evidence type="ECO:0000313" key="11">
    <source>
        <dbReference type="Proteomes" id="UP000271374"/>
    </source>
</evidence>
<dbReference type="Pfam" id="PF00905">
    <property type="entry name" value="Transpeptidase"/>
    <property type="match status" value="1"/>
</dbReference>
<dbReference type="GO" id="GO:0071972">
    <property type="term" value="F:peptidoglycan L,D-transpeptidase activity"/>
    <property type="evidence" value="ECO:0007669"/>
    <property type="project" value="TreeGrafter"/>
</dbReference>
<organism evidence="10 11">
    <name type="scientific">Bacillus yapensis</name>
    <dbReference type="NCBI Taxonomy" id="2492960"/>
    <lineage>
        <taxon>Bacteria</taxon>
        <taxon>Bacillati</taxon>
        <taxon>Bacillota</taxon>
        <taxon>Bacilli</taxon>
        <taxon>Bacillales</taxon>
        <taxon>Bacillaceae</taxon>
        <taxon>Bacillus</taxon>
    </lineage>
</organism>
<dbReference type="InterPro" id="IPR012338">
    <property type="entry name" value="Beta-lactam/transpept-like"/>
</dbReference>
<dbReference type="GO" id="GO:0046677">
    <property type="term" value="P:response to antibiotic"/>
    <property type="evidence" value="ECO:0007669"/>
    <property type="project" value="InterPro"/>
</dbReference>
<comment type="pathway">
    <text evidence="2">Cell wall biogenesis; peptidoglycan biosynthesis.</text>
</comment>
<dbReference type="GO" id="GO:0071555">
    <property type="term" value="P:cell wall organization"/>
    <property type="evidence" value="ECO:0007669"/>
    <property type="project" value="TreeGrafter"/>
</dbReference>
<dbReference type="Gene3D" id="3.30.1390.30">
    <property type="entry name" value="Penicillin-binding protein 2a, domain 3"/>
    <property type="match status" value="1"/>
</dbReference>
<dbReference type="Gene3D" id="3.90.1310.10">
    <property type="entry name" value="Penicillin-binding protein 2a (Domain 2)"/>
    <property type="match status" value="1"/>
</dbReference>
<name>A0A431WEF5_9BACI</name>
<dbReference type="EMBL" id="RXNT01000004">
    <property type="protein sequence ID" value="RTR33922.1"/>
    <property type="molecule type" value="Genomic_DNA"/>
</dbReference>
<evidence type="ECO:0000313" key="10">
    <source>
        <dbReference type="EMBL" id="RTR33922.1"/>
    </source>
</evidence>
<dbReference type="SUPFAM" id="SSF54427">
    <property type="entry name" value="NTF2-like"/>
    <property type="match status" value="1"/>
</dbReference>
<comment type="subcellular location">
    <subcellularLocation>
        <location evidence="1">Membrane</location>
    </subcellularLocation>
</comment>
<dbReference type="RefSeq" id="WP_126407658.1">
    <property type="nucleotide sequence ID" value="NZ_RXNT01000004.1"/>
</dbReference>
<dbReference type="GO" id="GO:0009252">
    <property type="term" value="P:peptidoglycan biosynthetic process"/>
    <property type="evidence" value="ECO:0007669"/>
    <property type="project" value="UniProtKB-UniPathway"/>
</dbReference>
<feature type="domain" description="NTF2-like N-terminal transpeptidase" evidence="9">
    <location>
        <begin position="24"/>
        <end position="146"/>
    </location>
</feature>
<dbReference type="InterPro" id="IPR007887">
    <property type="entry name" value="MecA_N"/>
</dbReference>
<dbReference type="EC" id="3.4.16.4" evidence="4"/>
<gene>
    <name evidence="10" type="ORF">EKG37_06820</name>
</gene>
<proteinExistence type="inferred from homology"/>
<dbReference type="InterPro" id="IPR032710">
    <property type="entry name" value="NTF2-like_dom_sf"/>
</dbReference>
<keyword evidence="5" id="KW-0472">Membrane</keyword>
<dbReference type="SUPFAM" id="SSF56601">
    <property type="entry name" value="beta-lactamase/transpeptidase-like"/>
    <property type="match status" value="1"/>
</dbReference>
<dbReference type="InterPro" id="IPR001460">
    <property type="entry name" value="PCN-bd_Tpept"/>
</dbReference>
<evidence type="ECO:0000259" key="8">
    <source>
        <dbReference type="Pfam" id="PF03717"/>
    </source>
</evidence>
<dbReference type="Pfam" id="PF05223">
    <property type="entry name" value="MecA_N"/>
    <property type="match status" value="1"/>
</dbReference>
<evidence type="ECO:0000256" key="5">
    <source>
        <dbReference type="ARBA" id="ARBA00023136"/>
    </source>
</evidence>
<dbReference type="GO" id="GO:0005886">
    <property type="term" value="C:plasma membrane"/>
    <property type="evidence" value="ECO:0007669"/>
    <property type="project" value="TreeGrafter"/>
</dbReference>
<feature type="domain" description="Penicillin-binding protein dimerisation" evidence="8">
    <location>
        <begin position="153"/>
        <end position="316"/>
    </location>
</feature>